<evidence type="ECO:0000256" key="1">
    <source>
        <dbReference type="SAM" id="MobiDB-lite"/>
    </source>
</evidence>
<keyword evidence="3" id="KW-1185">Reference proteome</keyword>
<gene>
    <name evidence="2" type="ORF">DY000_02063250</name>
</gene>
<accession>A0ABQ7B4T2</accession>
<protein>
    <recommendedName>
        <fullName evidence="4">TPX2 C-terminal domain-containing protein</fullName>
    </recommendedName>
</protein>
<evidence type="ECO:0000313" key="3">
    <source>
        <dbReference type="Proteomes" id="UP000266723"/>
    </source>
</evidence>
<name>A0ABQ7B4T2_BRACR</name>
<sequence length="128" mass="15040">MYQESIEQRGGVDQTKPGKSWENLNNTQRRRVEVRVKSRPPSPKKKVTTPESIASQTMRRAPPMLERIPKPRAKESRRRTGGINENSTLSLKDIEERRERELVLENLNLVLFKIINLKHVKVMRDERK</sequence>
<comment type="caution">
    <text evidence="2">The sequence shown here is derived from an EMBL/GenBank/DDBJ whole genome shotgun (WGS) entry which is preliminary data.</text>
</comment>
<proteinExistence type="predicted"/>
<dbReference type="Proteomes" id="UP000266723">
    <property type="component" value="Unassembled WGS sequence"/>
</dbReference>
<evidence type="ECO:0000313" key="2">
    <source>
        <dbReference type="EMBL" id="KAF3521216.1"/>
    </source>
</evidence>
<feature type="region of interest" description="Disordered" evidence="1">
    <location>
        <begin position="1"/>
        <end position="87"/>
    </location>
</feature>
<dbReference type="EMBL" id="QGKV02001556">
    <property type="protein sequence ID" value="KAF3521216.1"/>
    <property type="molecule type" value="Genomic_DNA"/>
</dbReference>
<evidence type="ECO:0008006" key="4">
    <source>
        <dbReference type="Google" id="ProtNLM"/>
    </source>
</evidence>
<organism evidence="2 3">
    <name type="scientific">Brassica cretica</name>
    <name type="common">Mustard</name>
    <dbReference type="NCBI Taxonomy" id="69181"/>
    <lineage>
        <taxon>Eukaryota</taxon>
        <taxon>Viridiplantae</taxon>
        <taxon>Streptophyta</taxon>
        <taxon>Embryophyta</taxon>
        <taxon>Tracheophyta</taxon>
        <taxon>Spermatophyta</taxon>
        <taxon>Magnoliopsida</taxon>
        <taxon>eudicotyledons</taxon>
        <taxon>Gunneridae</taxon>
        <taxon>Pentapetalae</taxon>
        <taxon>rosids</taxon>
        <taxon>malvids</taxon>
        <taxon>Brassicales</taxon>
        <taxon>Brassicaceae</taxon>
        <taxon>Brassiceae</taxon>
        <taxon>Brassica</taxon>
    </lineage>
</organism>
<reference evidence="2 3" key="1">
    <citation type="journal article" date="2020" name="BMC Genomics">
        <title>Intraspecific diversification of the crop wild relative Brassica cretica Lam. using demographic model selection.</title>
        <authorList>
            <person name="Kioukis A."/>
            <person name="Michalopoulou V.A."/>
            <person name="Briers L."/>
            <person name="Pirintsos S."/>
            <person name="Studholme D.J."/>
            <person name="Pavlidis P."/>
            <person name="Sarris P.F."/>
        </authorList>
    </citation>
    <scope>NUCLEOTIDE SEQUENCE [LARGE SCALE GENOMIC DNA]</scope>
    <source>
        <strain evidence="3">cv. PFS-1207/04</strain>
    </source>
</reference>